<keyword evidence="1" id="KW-0489">Methyltransferase</keyword>
<feature type="signal peptide" evidence="5">
    <location>
        <begin position="1"/>
        <end position="19"/>
    </location>
</feature>
<dbReference type="InterPro" id="IPR029028">
    <property type="entry name" value="Alpha/beta_knot_MTases"/>
</dbReference>
<evidence type="ECO:0000256" key="2">
    <source>
        <dbReference type="ARBA" id="ARBA00022679"/>
    </source>
</evidence>
<reference evidence="6 7" key="1">
    <citation type="journal article" date="2024" name="Science">
        <title>Giant polyketide synthase enzymes in the biosynthesis of giant marine polyether toxins.</title>
        <authorList>
            <person name="Fallon T.R."/>
            <person name="Shende V.V."/>
            <person name="Wierzbicki I.H."/>
            <person name="Pendleton A.L."/>
            <person name="Watervoot N.F."/>
            <person name="Auber R.P."/>
            <person name="Gonzalez D.J."/>
            <person name="Wisecaver J.H."/>
            <person name="Moore B.S."/>
        </authorList>
    </citation>
    <scope>NUCLEOTIDE SEQUENCE [LARGE SCALE GENOMIC DNA]</scope>
    <source>
        <strain evidence="6 7">12B1</strain>
    </source>
</reference>
<evidence type="ECO:0000256" key="3">
    <source>
        <dbReference type="ARBA" id="ARBA00022691"/>
    </source>
</evidence>
<evidence type="ECO:0000313" key="7">
    <source>
        <dbReference type="Proteomes" id="UP001515480"/>
    </source>
</evidence>
<dbReference type="PANTHER" id="PTHR33603">
    <property type="entry name" value="METHYLTRANSFERASE"/>
    <property type="match status" value="1"/>
</dbReference>
<sequence>MGWLLVSLALQALCGPAVPYRATRAAIRCQPPQLGPRVRLISVGRNKESWLEQAVEIYTSRLRQVLSIEFQWVRDDAALETAWRKAQEAEPCILLDERGTQLSSVEFSAMLFDRLEEGGSRLTFVIGGAEGLPRAVKASASRRDCFSLGRLTYTHQIARLLLVEQIYRAAEIRRGSGYHKD</sequence>
<dbReference type="HAMAP" id="MF_00658">
    <property type="entry name" value="23SrRNA_methyltr_H"/>
    <property type="match status" value="1"/>
</dbReference>
<dbReference type="Pfam" id="PF02590">
    <property type="entry name" value="SPOUT_MTase"/>
    <property type="match status" value="1"/>
</dbReference>
<proteinExistence type="inferred from homology"/>
<dbReference type="InterPro" id="IPR003742">
    <property type="entry name" value="RlmH-like"/>
</dbReference>
<protein>
    <submittedName>
        <fullName evidence="6">Uncharacterized protein</fullName>
    </submittedName>
</protein>
<name>A0AB34JQH1_PRYPA</name>
<dbReference type="EMBL" id="JBGBPQ010000005">
    <property type="protein sequence ID" value="KAL1523879.1"/>
    <property type="molecule type" value="Genomic_DNA"/>
</dbReference>
<evidence type="ECO:0000313" key="6">
    <source>
        <dbReference type="EMBL" id="KAL1523879.1"/>
    </source>
</evidence>
<evidence type="ECO:0000256" key="1">
    <source>
        <dbReference type="ARBA" id="ARBA00022603"/>
    </source>
</evidence>
<gene>
    <name evidence="6" type="ORF">AB1Y20_018798</name>
</gene>
<dbReference type="InterPro" id="IPR029026">
    <property type="entry name" value="tRNA_m1G_MTases_N"/>
</dbReference>
<feature type="chain" id="PRO_5044255936" evidence="5">
    <location>
        <begin position="20"/>
        <end position="181"/>
    </location>
</feature>
<dbReference type="Gene3D" id="3.40.1280.10">
    <property type="match status" value="1"/>
</dbReference>
<dbReference type="GO" id="GO:0008168">
    <property type="term" value="F:methyltransferase activity"/>
    <property type="evidence" value="ECO:0007669"/>
    <property type="project" value="UniProtKB-KW"/>
</dbReference>
<dbReference type="GO" id="GO:0006364">
    <property type="term" value="P:rRNA processing"/>
    <property type="evidence" value="ECO:0007669"/>
    <property type="project" value="InterPro"/>
</dbReference>
<dbReference type="CDD" id="cd18081">
    <property type="entry name" value="RlmH-like"/>
    <property type="match status" value="1"/>
</dbReference>
<comment type="similarity">
    <text evidence="4">Belongs to the RNA methyltransferase RlmH family.</text>
</comment>
<evidence type="ECO:0000256" key="5">
    <source>
        <dbReference type="SAM" id="SignalP"/>
    </source>
</evidence>
<dbReference type="AlphaFoldDB" id="A0AB34JQH1"/>
<dbReference type="Proteomes" id="UP001515480">
    <property type="component" value="Unassembled WGS sequence"/>
</dbReference>
<accession>A0AB34JQH1</accession>
<keyword evidence="5" id="KW-0732">Signal</keyword>
<dbReference type="PANTHER" id="PTHR33603:SF1">
    <property type="entry name" value="RIBOSOMAL RNA LARGE SUBUNIT METHYLTRANSFERASE H"/>
    <property type="match status" value="1"/>
</dbReference>
<evidence type="ECO:0000256" key="4">
    <source>
        <dbReference type="ARBA" id="ARBA00038303"/>
    </source>
</evidence>
<comment type="caution">
    <text evidence="6">The sequence shown here is derived from an EMBL/GenBank/DDBJ whole genome shotgun (WGS) entry which is preliminary data.</text>
</comment>
<organism evidence="6 7">
    <name type="scientific">Prymnesium parvum</name>
    <name type="common">Toxic golden alga</name>
    <dbReference type="NCBI Taxonomy" id="97485"/>
    <lineage>
        <taxon>Eukaryota</taxon>
        <taxon>Haptista</taxon>
        <taxon>Haptophyta</taxon>
        <taxon>Prymnesiophyceae</taxon>
        <taxon>Prymnesiales</taxon>
        <taxon>Prymnesiaceae</taxon>
        <taxon>Prymnesium</taxon>
    </lineage>
</organism>
<dbReference type="GO" id="GO:0032259">
    <property type="term" value="P:methylation"/>
    <property type="evidence" value="ECO:0007669"/>
    <property type="project" value="UniProtKB-KW"/>
</dbReference>
<keyword evidence="2" id="KW-0808">Transferase</keyword>
<keyword evidence="3" id="KW-0949">S-adenosyl-L-methionine</keyword>
<dbReference type="SUPFAM" id="SSF75217">
    <property type="entry name" value="alpha/beta knot"/>
    <property type="match status" value="1"/>
</dbReference>
<keyword evidence="7" id="KW-1185">Reference proteome</keyword>